<proteinExistence type="predicted"/>
<dbReference type="Proteomes" id="UP000322214">
    <property type="component" value="Chromosome"/>
</dbReference>
<dbReference type="RefSeq" id="WP_157665227.1">
    <property type="nucleotide sequence ID" value="NZ_CP042912.1"/>
</dbReference>
<reference evidence="3 4" key="1">
    <citation type="submission" date="2019-08" db="EMBL/GenBank/DDBJ databases">
        <title>Deep-cultivation of Planctomycetes and their phenomic and genomic characterization uncovers novel biology.</title>
        <authorList>
            <person name="Wiegand S."/>
            <person name="Jogler M."/>
            <person name="Boedeker C."/>
            <person name="Pinto D."/>
            <person name="Vollmers J."/>
            <person name="Rivas-Marin E."/>
            <person name="Kohn T."/>
            <person name="Peeters S.H."/>
            <person name="Heuer A."/>
            <person name="Rast P."/>
            <person name="Oberbeckmann S."/>
            <person name="Bunk B."/>
            <person name="Jeske O."/>
            <person name="Meyerdierks A."/>
            <person name="Storesund J.E."/>
            <person name="Kallscheuer N."/>
            <person name="Luecker S."/>
            <person name="Lage O.M."/>
            <person name="Pohl T."/>
            <person name="Merkel B.J."/>
            <person name="Hornburger P."/>
            <person name="Mueller R.-W."/>
            <person name="Bruemmer F."/>
            <person name="Labrenz M."/>
            <person name="Spormann A.M."/>
            <person name="Op den Camp H."/>
            <person name="Overmann J."/>
            <person name="Amann R."/>
            <person name="Jetten M.S.M."/>
            <person name="Mascher T."/>
            <person name="Medema M.H."/>
            <person name="Devos D.P."/>
            <person name="Kaster A.-K."/>
            <person name="Ovreas L."/>
            <person name="Rohde M."/>
            <person name="Galperin M.Y."/>
            <person name="Jogler C."/>
        </authorList>
    </citation>
    <scope>NUCLEOTIDE SEQUENCE [LARGE SCALE GENOMIC DNA]</scope>
    <source>
        <strain evidence="3 4">FC18</strain>
    </source>
</reference>
<dbReference type="STRING" id="980251.GCA_001642875_03912"/>
<sequence length="262" mass="28294">MNGIRLAVLAIAALGFLQIELSEAMGQQGRGPSRADIERMRRQNDADRDRGNRTDRDQDDEDEDSSPRSSRSSSDNAIESNPLLQLFDTNGDGELSLEEIDAASRLLYSLDTNRDNTITSEEVKDMIADGGSSRESSRGSTRGSSNRSDRSTARSSNRDRGSRSERGGSGNASRGQSFNLGGGRGGAKKGGGVPAIGMASPATAGDGNKAAEDDFAAHDRDNDGVLKRGEMPRTLRTKFTKMDTNGDKEIDEDEFYDYIDNQ</sequence>
<dbReference type="InterPro" id="IPR018247">
    <property type="entry name" value="EF_Hand_1_Ca_BS"/>
</dbReference>
<keyword evidence="4" id="KW-1185">Reference proteome</keyword>
<feature type="domain" description="EF-hand" evidence="2">
    <location>
        <begin position="98"/>
        <end position="133"/>
    </location>
</feature>
<evidence type="ECO:0000313" key="4">
    <source>
        <dbReference type="Proteomes" id="UP000322214"/>
    </source>
</evidence>
<feature type="region of interest" description="Disordered" evidence="1">
    <location>
        <begin position="25"/>
        <end position="89"/>
    </location>
</feature>
<evidence type="ECO:0000313" key="3">
    <source>
        <dbReference type="EMBL" id="QEG23151.1"/>
    </source>
</evidence>
<dbReference type="Pfam" id="PF13202">
    <property type="entry name" value="EF-hand_5"/>
    <property type="match status" value="2"/>
</dbReference>
<dbReference type="SUPFAM" id="SSF47473">
    <property type="entry name" value="EF-hand"/>
    <property type="match status" value="1"/>
</dbReference>
<feature type="compositionally biased region" description="Basic and acidic residues" evidence="1">
    <location>
        <begin position="209"/>
        <end position="229"/>
    </location>
</feature>
<feature type="compositionally biased region" description="Gly residues" evidence="1">
    <location>
        <begin position="180"/>
        <end position="194"/>
    </location>
</feature>
<evidence type="ECO:0000259" key="2">
    <source>
        <dbReference type="PROSITE" id="PS50222"/>
    </source>
</evidence>
<dbReference type="EMBL" id="CP042912">
    <property type="protein sequence ID" value="QEG23151.1"/>
    <property type="molecule type" value="Genomic_DNA"/>
</dbReference>
<dbReference type="Gene3D" id="1.10.238.10">
    <property type="entry name" value="EF-hand"/>
    <property type="match status" value="2"/>
</dbReference>
<dbReference type="AlphaFoldDB" id="A0A5B9PKF8"/>
<accession>A0A5B9PKF8</accession>
<dbReference type="KEGG" id="mff:MFFC18_30460"/>
<dbReference type="SMART" id="SM00054">
    <property type="entry name" value="EFh"/>
    <property type="match status" value="2"/>
</dbReference>
<protein>
    <submittedName>
        <fullName evidence="3">EF hand</fullName>
    </submittedName>
</protein>
<dbReference type="PROSITE" id="PS00018">
    <property type="entry name" value="EF_HAND_1"/>
    <property type="match status" value="2"/>
</dbReference>
<dbReference type="PROSITE" id="PS50222">
    <property type="entry name" value="EF_HAND_2"/>
    <property type="match status" value="2"/>
</dbReference>
<dbReference type="InterPro" id="IPR002048">
    <property type="entry name" value="EF_hand_dom"/>
</dbReference>
<dbReference type="GO" id="GO:0005509">
    <property type="term" value="F:calcium ion binding"/>
    <property type="evidence" value="ECO:0007669"/>
    <property type="project" value="InterPro"/>
</dbReference>
<dbReference type="InterPro" id="IPR011992">
    <property type="entry name" value="EF-hand-dom_pair"/>
</dbReference>
<feature type="compositionally biased region" description="Low complexity" evidence="1">
    <location>
        <begin position="130"/>
        <end position="146"/>
    </location>
</feature>
<feature type="domain" description="EF-hand" evidence="2">
    <location>
        <begin position="230"/>
        <end position="262"/>
    </location>
</feature>
<evidence type="ECO:0000256" key="1">
    <source>
        <dbReference type="SAM" id="MobiDB-lite"/>
    </source>
</evidence>
<gene>
    <name evidence="3" type="ORF">MFFC18_30460</name>
</gene>
<feature type="region of interest" description="Disordered" evidence="1">
    <location>
        <begin position="119"/>
        <end position="229"/>
    </location>
</feature>
<organism evidence="3 4">
    <name type="scientific">Mariniblastus fucicola</name>
    <dbReference type="NCBI Taxonomy" id="980251"/>
    <lineage>
        <taxon>Bacteria</taxon>
        <taxon>Pseudomonadati</taxon>
        <taxon>Planctomycetota</taxon>
        <taxon>Planctomycetia</taxon>
        <taxon>Pirellulales</taxon>
        <taxon>Pirellulaceae</taxon>
        <taxon>Mariniblastus</taxon>
    </lineage>
</organism>
<name>A0A5B9PKF8_9BACT</name>
<feature type="compositionally biased region" description="Basic and acidic residues" evidence="1">
    <location>
        <begin position="33"/>
        <end position="56"/>
    </location>
</feature>
<feature type="compositionally biased region" description="Basic and acidic residues" evidence="1">
    <location>
        <begin position="147"/>
        <end position="166"/>
    </location>
</feature>